<comment type="caution">
    <text evidence="2">The sequence shown here is derived from an EMBL/GenBank/DDBJ whole genome shotgun (WGS) entry which is preliminary data.</text>
</comment>
<evidence type="ECO:0000313" key="2">
    <source>
        <dbReference type="EMBL" id="KGR90229.1"/>
    </source>
</evidence>
<dbReference type="InterPro" id="IPR036162">
    <property type="entry name" value="Resolvase-like_N_sf"/>
</dbReference>
<dbReference type="GO" id="GO:0000150">
    <property type="term" value="F:DNA strand exchange activity"/>
    <property type="evidence" value="ECO:0007669"/>
    <property type="project" value="InterPro"/>
</dbReference>
<accession>A0A0A3IZM9</accession>
<reference evidence="2 3" key="1">
    <citation type="submission" date="2014-02" db="EMBL/GenBank/DDBJ databases">
        <title>Draft genome sequence of Lysinibacillus massiliensis CCUG 49529.</title>
        <authorList>
            <person name="Zhang F."/>
            <person name="Wang G."/>
            <person name="Zhang L."/>
        </authorList>
    </citation>
    <scope>NUCLEOTIDE SEQUENCE [LARGE SCALE GENOMIC DNA]</scope>
    <source>
        <strain evidence="2 3">CCUG 49529</strain>
    </source>
</reference>
<dbReference type="SUPFAM" id="SSF53041">
    <property type="entry name" value="Resolvase-like"/>
    <property type="match status" value="1"/>
</dbReference>
<dbReference type="Gene3D" id="3.40.50.1390">
    <property type="entry name" value="Resolvase, N-terminal catalytic domain"/>
    <property type="match status" value="1"/>
</dbReference>
<dbReference type="GO" id="GO:0003677">
    <property type="term" value="F:DNA binding"/>
    <property type="evidence" value="ECO:0007669"/>
    <property type="project" value="InterPro"/>
</dbReference>
<dbReference type="RefSeq" id="WP_036177378.1">
    <property type="nucleotide sequence ID" value="NZ_AVCZ01000023.1"/>
</dbReference>
<dbReference type="InterPro" id="IPR006119">
    <property type="entry name" value="Resolv_N"/>
</dbReference>
<dbReference type="eggNOG" id="COG1961">
    <property type="taxonomic scope" value="Bacteria"/>
</dbReference>
<name>A0A0A3IZM9_9BACL</name>
<sequence length="185" mass="21501">MKFGYVRPLYNDKDCSIQLEKLNKASNCDYIFKELHGEPKKRMELEKLLMSLQPNDVILVERMFVLADTTRHLMELLKLCKRDGVTIEFLDEGLNSRDLISFSLQDMIQKMIHFQTDIIKQSTIIGMEQAKDEGKAIGRPRKSDENIKKAISMYQSGTYTLHDIKQETGISKSTLYRYLENADLK</sequence>
<proteinExistence type="predicted"/>
<evidence type="ECO:0000313" key="3">
    <source>
        <dbReference type="Proteomes" id="UP000030595"/>
    </source>
</evidence>
<dbReference type="EMBL" id="JPVQ01000023">
    <property type="protein sequence ID" value="KGR90229.1"/>
    <property type="molecule type" value="Genomic_DNA"/>
</dbReference>
<dbReference type="Pfam" id="PF02796">
    <property type="entry name" value="HTH_7"/>
    <property type="match status" value="1"/>
</dbReference>
<keyword evidence="3" id="KW-1185">Reference proteome</keyword>
<dbReference type="AlphaFoldDB" id="A0A0A3IZM9"/>
<dbReference type="InterPro" id="IPR006120">
    <property type="entry name" value="Resolvase_HTH_dom"/>
</dbReference>
<dbReference type="PROSITE" id="PS51736">
    <property type="entry name" value="RECOMBINASES_3"/>
    <property type="match status" value="1"/>
</dbReference>
<dbReference type="Proteomes" id="UP000030595">
    <property type="component" value="Unassembled WGS sequence"/>
</dbReference>
<dbReference type="Pfam" id="PF00239">
    <property type="entry name" value="Resolvase"/>
    <property type="match status" value="1"/>
</dbReference>
<dbReference type="Gene3D" id="1.10.10.60">
    <property type="entry name" value="Homeodomain-like"/>
    <property type="match status" value="1"/>
</dbReference>
<protein>
    <recommendedName>
        <fullName evidence="1">Resolvase/invertase-type recombinase catalytic domain-containing protein</fullName>
    </recommendedName>
</protein>
<gene>
    <name evidence="2" type="ORF">CD30_12740</name>
</gene>
<organism evidence="2 3">
    <name type="scientific">Ureibacillus massiliensis 4400831 = CIP 108448 = CCUG 49529</name>
    <dbReference type="NCBI Taxonomy" id="1211035"/>
    <lineage>
        <taxon>Bacteria</taxon>
        <taxon>Bacillati</taxon>
        <taxon>Bacillota</taxon>
        <taxon>Bacilli</taxon>
        <taxon>Bacillales</taxon>
        <taxon>Caryophanaceae</taxon>
        <taxon>Ureibacillus</taxon>
    </lineage>
</organism>
<feature type="domain" description="Resolvase/invertase-type recombinase catalytic" evidence="1">
    <location>
        <begin position="1"/>
        <end position="134"/>
    </location>
</feature>
<dbReference type="SMART" id="SM00857">
    <property type="entry name" value="Resolvase"/>
    <property type="match status" value="1"/>
</dbReference>
<evidence type="ECO:0000259" key="1">
    <source>
        <dbReference type="PROSITE" id="PS51736"/>
    </source>
</evidence>